<proteinExistence type="predicted"/>
<evidence type="ECO:0000313" key="2">
    <source>
        <dbReference type="EMBL" id="KDF01320.1"/>
    </source>
</evidence>
<dbReference type="Proteomes" id="UP000022835">
    <property type="component" value="Unassembled WGS sequence"/>
</dbReference>
<dbReference type="RefSeq" id="WP_036344154.1">
    <property type="nucleotide sequence ID" value="NZ_JALN02000001.1"/>
</dbReference>
<sequence>MPVTDEAADIEAIKQLKARYCRLLDTKDWTGWREVFTDDFVSDTTASGGVLITGADNMVAFIKKTLGKPSQPTVHQVHAPEIELTSPTTASGIWALNDVVRLAPGVNLAGYGHYHETYEKADGRWRIKTSTLTRLREDVFNPLFSVRISPRLRDSAARLARKRGMV</sequence>
<feature type="domain" description="SnoaL-like" evidence="1">
    <location>
        <begin position="6"/>
        <end position="129"/>
    </location>
</feature>
<dbReference type="OrthoDB" id="3173051at2"/>
<dbReference type="Pfam" id="PF13577">
    <property type="entry name" value="SnoaL_4"/>
    <property type="match status" value="1"/>
</dbReference>
<dbReference type="CDD" id="cd00531">
    <property type="entry name" value="NTF2_like"/>
    <property type="match status" value="1"/>
</dbReference>
<gene>
    <name evidence="2" type="ORF">Y900_020865</name>
</gene>
<dbReference type="AlphaFoldDB" id="A0A064CL97"/>
<evidence type="ECO:0000313" key="3">
    <source>
        <dbReference type="Proteomes" id="UP000022835"/>
    </source>
</evidence>
<accession>A0A064CL97</accession>
<dbReference type="Gene3D" id="3.10.450.50">
    <property type="match status" value="1"/>
</dbReference>
<dbReference type="InterPro" id="IPR037401">
    <property type="entry name" value="SnoaL-like"/>
</dbReference>
<organism evidence="2 3">
    <name type="scientific">Mycolicibacterium aromaticivorans JS19b1 = JCM 16368</name>
    <dbReference type="NCBI Taxonomy" id="1440774"/>
    <lineage>
        <taxon>Bacteria</taxon>
        <taxon>Bacillati</taxon>
        <taxon>Actinomycetota</taxon>
        <taxon>Actinomycetes</taxon>
        <taxon>Mycobacteriales</taxon>
        <taxon>Mycobacteriaceae</taxon>
        <taxon>Mycolicibacterium</taxon>
    </lineage>
</organism>
<dbReference type="InterPro" id="IPR032710">
    <property type="entry name" value="NTF2-like_dom_sf"/>
</dbReference>
<protein>
    <submittedName>
        <fullName evidence="2">Polyketide cyclase</fullName>
    </submittedName>
</protein>
<comment type="caution">
    <text evidence="2">The sequence shown here is derived from an EMBL/GenBank/DDBJ whole genome shotgun (WGS) entry which is preliminary data.</text>
</comment>
<dbReference type="SUPFAM" id="SSF54427">
    <property type="entry name" value="NTF2-like"/>
    <property type="match status" value="1"/>
</dbReference>
<keyword evidence="3" id="KW-1185">Reference proteome</keyword>
<evidence type="ECO:0000259" key="1">
    <source>
        <dbReference type="Pfam" id="PF13577"/>
    </source>
</evidence>
<name>A0A064CL97_9MYCO</name>
<dbReference type="EMBL" id="JALN02000001">
    <property type="protein sequence ID" value="KDF01320.1"/>
    <property type="molecule type" value="Genomic_DNA"/>
</dbReference>
<dbReference type="eggNOG" id="COG5517">
    <property type="taxonomic scope" value="Bacteria"/>
</dbReference>
<dbReference type="STRING" id="1440774.Y900_020865"/>
<reference evidence="2" key="1">
    <citation type="submission" date="2014-05" db="EMBL/GenBank/DDBJ databases">
        <title>Genome sequence of Mycobacterium aromaticivorans strain JS19b1T (= DSM 45407T).</title>
        <authorList>
            <person name="Kwak Y."/>
            <person name="Park G.-S."/>
            <person name="Li Q.X."/>
            <person name="Lee S.-E."/>
            <person name="Shin J.-H."/>
        </authorList>
    </citation>
    <scope>NUCLEOTIDE SEQUENCE [LARGE SCALE GENOMIC DNA]</scope>
    <source>
        <strain evidence="2">JS19b1</strain>
    </source>
</reference>